<evidence type="ECO:0000256" key="4">
    <source>
        <dbReference type="ARBA" id="ARBA00022723"/>
    </source>
</evidence>
<dbReference type="InterPro" id="IPR049557">
    <property type="entry name" value="Transketolase_CS"/>
</dbReference>
<dbReference type="EMBL" id="BDCR01000001">
    <property type="protein sequence ID" value="GAT62174.1"/>
    <property type="molecule type" value="Genomic_DNA"/>
</dbReference>
<comment type="cofactor">
    <cofactor evidence="1">
        <name>thiamine diphosphate</name>
        <dbReference type="ChEBI" id="CHEBI:58937"/>
    </cofactor>
</comment>
<dbReference type="PROSITE" id="PS00801">
    <property type="entry name" value="TRANSKETOLASE_1"/>
    <property type="match status" value="1"/>
</dbReference>
<dbReference type="Gene3D" id="3.40.50.970">
    <property type="match status" value="1"/>
</dbReference>
<gene>
    <name evidence="7" type="ORF">PJIAN_1766</name>
</gene>
<name>A0A170YY75_9BACT</name>
<dbReference type="Pfam" id="PF00456">
    <property type="entry name" value="Transketolase_N"/>
    <property type="match status" value="1"/>
</dbReference>
<dbReference type="PANTHER" id="PTHR47514">
    <property type="entry name" value="TRANSKETOLASE N-TERMINAL SECTION-RELATED"/>
    <property type="match status" value="1"/>
</dbReference>
<proteinExistence type="inferred from homology"/>
<evidence type="ECO:0000256" key="5">
    <source>
        <dbReference type="ARBA" id="ARBA00023052"/>
    </source>
</evidence>
<dbReference type="PANTHER" id="PTHR47514:SF1">
    <property type="entry name" value="TRANSKETOLASE N-TERMINAL SECTION-RELATED"/>
    <property type="match status" value="1"/>
</dbReference>
<keyword evidence="8" id="KW-1185">Reference proteome</keyword>
<dbReference type="GO" id="GO:0016740">
    <property type="term" value="F:transferase activity"/>
    <property type="evidence" value="ECO:0007669"/>
    <property type="project" value="UniProtKB-KW"/>
</dbReference>
<dbReference type="SUPFAM" id="SSF52518">
    <property type="entry name" value="Thiamin diphosphate-binding fold (THDP-binding)"/>
    <property type="match status" value="1"/>
</dbReference>
<keyword evidence="3" id="KW-0808">Transferase</keyword>
<dbReference type="STRING" id="681398.PJIAN_1766"/>
<evidence type="ECO:0000313" key="8">
    <source>
        <dbReference type="Proteomes" id="UP000076586"/>
    </source>
</evidence>
<evidence type="ECO:0000256" key="2">
    <source>
        <dbReference type="ARBA" id="ARBA00007131"/>
    </source>
</evidence>
<dbReference type="GO" id="GO:0046872">
    <property type="term" value="F:metal ion binding"/>
    <property type="evidence" value="ECO:0007669"/>
    <property type="project" value="UniProtKB-KW"/>
</dbReference>
<organism evidence="7 8">
    <name type="scientific">Paludibacter jiangxiensis</name>
    <dbReference type="NCBI Taxonomy" id="681398"/>
    <lineage>
        <taxon>Bacteria</taxon>
        <taxon>Pseudomonadati</taxon>
        <taxon>Bacteroidota</taxon>
        <taxon>Bacteroidia</taxon>
        <taxon>Bacteroidales</taxon>
        <taxon>Paludibacteraceae</taxon>
        <taxon>Paludibacter</taxon>
    </lineage>
</organism>
<dbReference type="RefSeq" id="WP_068702153.1">
    <property type="nucleotide sequence ID" value="NZ_BDCR01000001.1"/>
</dbReference>
<keyword evidence="5" id="KW-0786">Thiamine pyrophosphate</keyword>
<comment type="similarity">
    <text evidence="2">Belongs to the transketolase family.</text>
</comment>
<dbReference type="Proteomes" id="UP000076586">
    <property type="component" value="Unassembled WGS sequence"/>
</dbReference>
<evidence type="ECO:0000256" key="1">
    <source>
        <dbReference type="ARBA" id="ARBA00001964"/>
    </source>
</evidence>
<evidence type="ECO:0000256" key="3">
    <source>
        <dbReference type="ARBA" id="ARBA00022679"/>
    </source>
</evidence>
<dbReference type="InterPro" id="IPR005474">
    <property type="entry name" value="Transketolase_N"/>
</dbReference>
<reference evidence="8" key="1">
    <citation type="submission" date="2016-04" db="EMBL/GenBank/DDBJ databases">
        <title>Draft genome sequence of Paludibacter jiangxiensis strain NM7.</title>
        <authorList>
            <person name="Qiu Y."/>
            <person name="Matsuura N."/>
            <person name="Ohashi A."/>
            <person name="Tourlousse M.D."/>
            <person name="Sekiguchi Y."/>
        </authorList>
    </citation>
    <scope>NUCLEOTIDE SEQUENCE [LARGE SCALE GENOMIC DNA]</scope>
    <source>
        <strain evidence="8">NM7</strain>
    </source>
</reference>
<dbReference type="OrthoDB" id="8732661at2"/>
<comment type="caution">
    <text evidence="7">The sequence shown here is derived from an EMBL/GenBank/DDBJ whole genome shotgun (WGS) entry which is preliminary data.</text>
</comment>
<evidence type="ECO:0000259" key="6">
    <source>
        <dbReference type="Pfam" id="PF00456"/>
    </source>
</evidence>
<dbReference type="AlphaFoldDB" id="A0A170YY75"/>
<protein>
    <submittedName>
        <fullName evidence="7">Transketolase</fullName>
    </submittedName>
</protein>
<dbReference type="CDD" id="cd02012">
    <property type="entry name" value="TPP_TK"/>
    <property type="match status" value="1"/>
</dbReference>
<dbReference type="InterPro" id="IPR029061">
    <property type="entry name" value="THDP-binding"/>
</dbReference>
<accession>A0A170YY75</accession>
<evidence type="ECO:0000313" key="7">
    <source>
        <dbReference type="EMBL" id="GAT62174.1"/>
    </source>
</evidence>
<sequence>MSNVTEAVINRLQLQSEQIRKRLVEIVYASKSGHIGGSLSSVEIETALYFHVMNIDPKNPKKEDRDRFILSKGHSVEALYSVLAAAGFIDDSLLETYGKFKSLLAGHPTKKTPGVELNSGALGHGLAVGVGMAIAAKMDKKSYKTYVLMGDGEQGEGSIYEAAMSASHYKLDNLVAIIDRNCLQISGKTEDVMALEPMRQRWEAFGWEVFDVDGNDIADVTNTFVNMAPNNKPKLMIAHTTKGCGISFMEKVAKWHHGIPNDEQYAEAIAEIEERIQEYANASIR</sequence>
<reference evidence="8" key="2">
    <citation type="journal article" date="2017" name="Genome Announc.">
        <title>Draft genome sequence of Paludibacter jiangxiensis NM7(T), a propionate-producing fermentative bacterium.</title>
        <authorList>
            <person name="Qiu Y.-L."/>
            <person name="Tourlousse D.M."/>
            <person name="Matsuura N."/>
            <person name="Ohashi A."/>
            <person name="Sekiguchi Y."/>
        </authorList>
    </citation>
    <scope>NUCLEOTIDE SEQUENCE [LARGE SCALE GENOMIC DNA]</scope>
    <source>
        <strain evidence="8">NM7</strain>
    </source>
</reference>
<keyword evidence="4" id="KW-0479">Metal-binding</keyword>
<feature type="domain" description="Transketolase N-terminal" evidence="6">
    <location>
        <begin position="17"/>
        <end position="263"/>
    </location>
</feature>